<feature type="compositionally biased region" description="Low complexity" evidence="1">
    <location>
        <begin position="143"/>
        <end position="154"/>
    </location>
</feature>
<keyword evidence="4" id="KW-1185">Reference proteome</keyword>
<feature type="compositionally biased region" description="Low complexity" evidence="1">
    <location>
        <begin position="98"/>
        <end position="130"/>
    </location>
</feature>
<keyword evidence="2" id="KW-0732">Signal</keyword>
<dbReference type="STRING" id="2060905.A0A2B7X7K9"/>
<dbReference type="OrthoDB" id="3942074at2759"/>
<feature type="region of interest" description="Disordered" evidence="1">
    <location>
        <begin position="93"/>
        <end position="163"/>
    </location>
</feature>
<evidence type="ECO:0000256" key="1">
    <source>
        <dbReference type="SAM" id="MobiDB-lite"/>
    </source>
</evidence>
<dbReference type="EMBL" id="PDNC01000034">
    <property type="protein sequence ID" value="PGH04955.1"/>
    <property type="molecule type" value="Genomic_DNA"/>
</dbReference>
<feature type="chain" id="PRO_5012021703" description="Siderophore biosynthesis" evidence="2">
    <location>
        <begin position="23"/>
        <end position="183"/>
    </location>
</feature>
<proteinExistence type="predicted"/>
<dbReference type="AlphaFoldDB" id="A0A2B7X7K9"/>
<evidence type="ECO:0008006" key="5">
    <source>
        <dbReference type="Google" id="ProtNLM"/>
    </source>
</evidence>
<reference evidence="3 4" key="1">
    <citation type="submission" date="2017-10" db="EMBL/GenBank/DDBJ databases">
        <title>Comparative genomics in systemic dimorphic fungi from Ajellomycetaceae.</title>
        <authorList>
            <person name="Munoz J.F."/>
            <person name="Mcewen J.G."/>
            <person name="Clay O.K."/>
            <person name="Cuomo C.A."/>
        </authorList>
    </citation>
    <scope>NUCLEOTIDE SEQUENCE [LARGE SCALE GENOMIC DNA]</scope>
    <source>
        <strain evidence="3 4">UAMH130</strain>
    </source>
</reference>
<protein>
    <recommendedName>
        <fullName evidence="5">Siderophore biosynthesis</fullName>
    </recommendedName>
</protein>
<sequence>MRTQSLLSALVALPLLAASVSAFNCKTHTFTQCEDGITHWYDPDDGMICDPLDCGGGRAPPKKDVPGCAGYTGTLTRATSASYLSCWPFTTATPSDPAETGTGTEATATGSNPPAPTTAGTGTGGTDAPATTPPPTPPTSDEGASASGSGSSAAPSETPNAGAILDGSLMAGAGAAIGALLLV</sequence>
<feature type="signal peptide" evidence="2">
    <location>
        <begin position="1"/>
        <end position="22"/>
    </location>
</feature>
<evidence type="ECO:0000256" key="2">
    <source>
        <dbReference type="SAM" id="SignalP"/>
    </source>
</evidence>
<organism evidence="3 4">
    <name type="scientific">Blastomyces parvus</name>
    <dbReference type="NCBI Taxonomy" id="2060905"/>
    <lineage>
        <taxon>Eukaryota</taxon>
        <taxon>Fungi</taxon>
        <taxon>Dikarya</taxon>
        <taxon>Ascomycota</taxon>
        <taxon>Pezizomycotina</taxon>
        <taxon>Eurotiomycetes</taxon>
        <taxon>Eurotiomycetidae</taxon>
        <taxon>Onygenales</taxon>
        <taxon>Ajellomycetaceae</taxon>
        <taxon>Blastomyces</taxon>
    </lineage>
</organism>
<accession>A0A2B7X7K9</accession>
<evidence type="ECO:0000313" key="3">
    <source>
        <dbReference type="EMBL" id="PGH04955.1"/>
    </source>
</evidence>
<name>A0A2B7X7K9_9EURO</name>
<gene>
    <name evidence="3" type="ORF">GX51_03254</name>
</gene>
<dbReference type="Proteomes" id="UP000224080">
    <property type="component" value="Unassembled WGS sequence"/>
</dbReference>
<comment type="caution">
    <text evidence="3">The sequence shown here is derived from an EMBL/GenBank/DDBJ whole genome shotgun (WGS) entry which is preliminary data.</text>
</comment>
<evidence type="ECO:0000313" key="4">
    <source>
        <dbReference type="Proteomes" id="UP000224080"/>
    </source>
</evidence>